<dbReference type="FunFam" id="3.30.160.20:FF:000004">
    <property type="entry name" value="Peptide chain release factor 1"/>
    <property type="match status" value="1"/>
</dbReference>
<feature type="domain" description="Prokaryotic-type class I peptide chain release factors" evidence="6">
    <location>
        <begin position="240"/>
        <end position="256"/>
    </location>
</feature>
<dbReference type="FunFam" id="3.30.70.1660:FF:000002">
    <property type="entry name" value="Peptide chain release factor 1"/>
    <property type="match status" value="1"/>
</dbReference>
<dbReference type="Pfam" id="PF03462">
    <property type="entry name" value="PCRF"/>
    <property type="match status" value="1"/>
</dbReference>
<reference evidence="7" key="1">
    <citation type="submission" date="2018-06" db="EMBL/GenBank/DDBJ databases">
        <authorList>
            <person name="Zhirakovskaya E."/>
        </authorList>
    </citation>
    <scope>NUCLEOTIDE SEQUENCE</scope>
</reference>
<dbReference type="Gene3D" id="3.30.70.1660">
    <property type="match status" value="1"/>
</dbReference>
<dbReference type="PROSITE" id="PS00745">
    <property type="entry name" value="RF_PROK_I"/>
    <property type="match status" value="1"/>
</dbReference>
<evidence type="ECO:0000256" key="1">
    <source>
        <dbReference type="ARBA" id="ARBA00004496"/>
    </source>
</evidence>
<keyword evidence="3" id="KW-0488">Methylation</keyword>
<organism evidence="7">
    <name type="scientific">hydrothermal vent metagenome</name>
    <dbReference type="NCBI Taxonomy" id="652676"/>
    <lineage>
        <taxon>unclassified sequences</taxon>
        <taxon>metagenomes</taxon>
        <taxon>ecological metagenomes</taxon>
    </lineage>
</organism>
<evidence type="ECO:0000256" key="2">
    <source>
        <dbReference type="ARBA" id="ARBA00010835"/>
    </source>
</evidence>
<accession>A0A3B0SW86</accession>
<evidence type="ECO:0000256" key="3">
    <source>
        <dbReference type="ARBA" id="ARBA00022481"/>
    </source>
</evidence>
<dbReference type="NCBIfam" id="NF001859">
    <property type="entry name" value="PRK00591.1"/>
    <property type="match status" value="1"/>
</dbReference>
<dbReference type="InterPro" id="IPR000352">
    <property type="entry name" value="Pep_chain_release_fac_I"/>
</dbReference>
<dbReference type="InterPro" id="IPR004373">
    <property type="entry name" value="RF-1"/>
</dbReference>
<dbReference type="PANTHER" id="PTHR43804">
    <property type="entry name" value="LD18447P"/>
    <property type="match status" value="1"/>
</dbReference>
<dbReference type="HAMAP" id="MF_00093">
    <property type="entry name" value="Rel_fac_1"/>
    <property type="match status" value="1"/>
</dbReference>
<evidence type="ECO:0000256" key="4">
    <source>
        <dbReference type="ARBA" id="ARBA00022490"/>
    </source>
</evidence>
<dbReference type="Gene3D" id="3.30.160.20">
    <property type="match status" value="1"/>
</dbReference>
<evidence type="ECO:0000259" key="6">
    <source>
        <dbReference type="PROSITE" id="PS00745"/>
    </source>
</evidence>
<keyword evidence="4" id="KW-0963">Cytoplasm</keyword>
<dbReference type="FunFam" id="3.30.70.1660:FF:000004">
    <property type="entry name" value="Peptide chain release factor 1"/>
    <property type="match status" value="1"/>
</dbReference>
<dbReference type="EMBL" id="UOEK01000193">
    <property type="protein sequence ID" value="VAW00724.1"/>
    <property type="molecule type" value="Genomic_DNA"/>
</dbReference>
<dbReference type="Pfam" id="PF00472">
    <property type="entry name" value="RF-1"/>
    <property type="match status" value="1"/>
</dbReference>
<dbReference type="GO" id="GO:0016149">
    <property type="term" value="F:translation release factor activity, codon specific"/>
    <property type="evidence" value="ECO:0007669"/>
    <property type="project" value="InterPro"/>
</dbReference>
<dbReference type="NCBIfam" id="TIGR00019">
    <property type="entry name" value="prfA"/>
    <property type="match status" value="1"/>
</dbReference>
<gene>
    <name evidence="7" type="ORF">MNBD_ACTINO02-953</name>
</gene>
<comment type="subcellular location">
    <subcellularLocation>
        <location evidence="1">Cytoplasm</location>
    </subcellularLocation>
</comment>
<dbReference type="InterPro" id="IPR050057">
    <property type="entry name" value="Prokaryotic/Mito_RF"/>
</dbReference>
<dbReference type="AlphaFoldDB" id="A0A3B0SW86"/>
<dbReference type="InterPro" id="IPR045853">
    <property type="entry name" value="Pep_chain_release_fac_I_sf"/>
</dbReference>
<dbReference type="GO" id="GO:0005829">
    <property type="term" value="C:cytosol"/>
    <property type="evidence" value="ECO:0007669"/>
    <property type="project" value="UniProtKB-ARBA"/>
</dbReference>
<dbReference type="PANTHER" id="PTHR43804:SF7">
    <property type="entry name" value="LD18447P"/>
    <property type="match status" value="1"/>
</dbReference>
<keyword evidence="5" id="KW-0648">Protein biosynthesis</keyword>
<name>A0A3B0SW86_9ZZZZ</name>
<dbReference type="InterPro" id="IPR005139">
    <property type="entry name" value="PCRF"/>
</dbReference>
<evidence type="ECO:0000313" key="7">
    <source>
        <dbReference type="EMBL" id="VAW00724.1"/>
    </source>
</evidence>
<dbReference type="Gene3D" id="6.10.140.1950">
    <property type="match status" value="1"/>
</dbReference>
<comment type="similarity">
    <text evidence="2">Belongs to the prokaryotic/mitochondrial release factor family.</text>
</comment>
<proteinExistence type="inferred from homology"/>
<dbReference type="SUPFAM" id="SSF75620">
    <property type="entry name" value="Release factor"/>
    <property type="match status" value="1"/>
</dbReference>
<dbReference type="SMART" id="SM00937">
    <property type="entry name" value="PCRF"/>
    <property type="match status" value="1"/>
</dbReference>
<protein>
    <submittedName>
        <fullName evidence="7">Peptide chain release factor 1</fullName>
    </submittedName>
</protein>
<sequence length="369" mass="41355">MQKVPESSHRMDDQVREKLTQVEKAFEDTLAKLTDNQILSNQDRYREVTQRHAELKPIVGAYRRYLEAETEKAEAAELLTDEDDADMVAYLSGLASDLSTELEELEASLRVMLVPKDPDDDKDVIVEIRSAAGGDEAALWADDLHRMYERFAERMGWKFETINASVSDGGGLKEGTFSIKGHGAYARFKFEAGPHRVQRVPNTESQGRIHTSMATVAVLPEVEAVEVEIHENDLEIDTFRATGPGGQSVNTTDSAVRITHKPTGIVVTCQDEKSQLQNKVKAMRVLRARLYQAQMAEQLGERASARKSQIGTGDRSEKIRTYNFKENRVTDHRIGLTLHSLSDILAGDLDRFHEALMTNEAAERLAEVE</sequence>
<evidence type="ECO:0000256" key="5">
    <source>
        <dbReference type="ARBA" id="ARBA00022917"/>
    </source>
</evidence>